<evidence type="ECO:0000256" key="6">
    <source>
        <dbReference type="SAM" id="Phobius"/>
    </source>
</evidence>
<proteinExistence type="predicted"/>
<keyword evidence="3 6" id="KW-0812">Transmembrane</keyword>
<accession>F8FH48</accession>
<evidence type="ECO:0000256" key="4">
    <source>
        <dbReference type="ARBA" id="ARBA00022989"/>
    </source>
</evidence>
<name>F8FH48_PAEMK</name>
<dbReference type="RefSeq" id="WP_013913864.1">
    <property type="nucleotide sequence ID" value="NC_015690.1"/>
</dbReference>
<feature type="transmembrane region" description="Helical" evidence="6">
    <location>
        <begin position="73"/>
        <end position="90"/>
    </location>
</feature>
<comment type="subcellular location">
    <subcellularLocation>
        <location evidence="1">Cell membrane</location>
        <topology evidence="1">Multi-pass membrane protein</topology>
    </subcellularLocation>
</comment>
<dbReference type="GO" id="GO:0005886">
    <property type="term" value="C:plasma membrane"/>
    <property type="evidence" value="ECO:0007669"/>
    <property type="project" value="UniProtKB-SubCell"/>
</dbReference>
<dbReference type="AlphaFoldDB" id="F8FH48"/>
<dbReference type="TCDB" id="1.A.77.3.6">
    <property type="family name" value="the mg(2+)/ca(2+) uniporter (mcu) family"/>
</dbReference>
<dbReference type="Proteomes" id="UP000006620">
    <property type="component" value="Chromosome"/>
</dbReference>
<protein>
    <submittedName>
        <fullName evidence="7">ATP synthase I</fullName>
    </submittedName>
</protein>
<dbReference type="KEGG" id="pms:KNP414_00047"/>
<keyword evidence="5 6" id="KW-0472">Membrane</keyword>
<feature type="transmembrane region" description="Helical" evidence="6">
    <location>
        <begin position="35"/>
        <end position="53"/>
    </location>
</feature>
<dbReference type="InterPro" id="IPR039072">
    <property type="entry name" value="ATP_synth_I_Bacilli"/>
</dbReference>
<keyword evidence="4 6" id="KW-1133">Transmembrane helix</keyword>
<gene>
    <name evidence="7" type="ordered locus">KNP414_00047</name>
</gene>
<feature type="transmembrane region" description="Helical" evidence="6">
    <location>
        <begin position="12"/>
        <end position="29"/>
    </location>
</feature>
<evidence type="ECO:0000313" key="7">
    <source>
        <dbReference type="EMBL" id="AEI38698.1"/>
    </source>
</evidence>
<evidence type="ECO:0000256" key="2">
    <source>
        <dbReference type="ARBA" id="ARBA00022475"/>
    </source>
</evidence>
<dbReference type="Pfam" id="PF03899">
    <property type="entry name" value="ATP-synt_I"/>
    <property type="match status" value="1"/>
</dbReference>
<dbReference type="HOGENOM" id="CLU_147331_1_1_9"/>
<dbReference type="PATRIC" id="fig|1036673.3.peg.42"/>
<organism evidence="7 8">
    <name type="scientific">Paenibacillus mucilaginosus (strain KNP414)</name>
    <dbReference type="NCBI Taxonomy" id="1036673"/>
    <lineage>
        <taxon>Bacteria</taxon>
        <taxon>Bacillati</taxon>
        <taxon>Bacillota</taxon>
        <taxon>Bacilli</taxon>
        <taxon>Bacillales</taxon>
        <taxon>Paenibacillaceae</taxon>
        <taxon>Paenibacillus</taxon>
    </lineage>
</organism>
<evidence type="ECO:0000313" key="8">
    <source>
        <dbReference type="Proteomes" id="UP000006620"/>
    </source>
</evidence>
<dbReference type="PANTHER" id="PTHR40035">
    <property type="entry name" value="ATP SYNTHASE PROTEIN I"/>
    <property type="match status" value="1"/>
</dbReference>
<feature type="transmembrane region" description="Helical" evidence="6">
    <location>
        <begin position="96"/>
        <end position="118"/>
    </location>
</feature>
<keyword evidence="2" id="KW-1003">Cell membrane</keyword>
<reference evidence="8" key="1">
    <citation type="submission" date="2011-06" db="EMBL/GenBank/DDBJ databases">
        <title>Complete genome sequence of Paenibacillus mucilaginosus KNP414.</title>
        <authorList>
            <person name="Wang J."/>
            <person name="Hu S."/>
            <person name="Hu X."/>
            <person name="Zhang B."/>
            <person name="Dong D."/>
            <person name="Zhang S."/>
            <person name="Zhao K."/>
            <person name="Wu D."/>
        </authorList>
    </citation>
    <scope>NUCLEOTIDE SEQUENCE [LARGE SCALE GENOMIC DNA]</scope>
    <source>
        <strain evidence="8">KNP414</strain>
    </source>
</reference>
<evidence type="ECO:0000256" key="5">
    <source>
        <dbReference type="ARBA" id="ARBA00023136"/>
    </source>
</evidence>
<evidence type="ECO:0000256" key="3">
    <source>
        <dbReference type="ARBA" id="ARBA00022692"/>
    </source>
</evidence>
<dbReference type="EMBL" id="CP002869">
    <property type="protein sequence ID" value="AEI38698.1"/>
    <property type="molecule type" value="Genomic_DNA"/>
</dbReference>
<dbReference type="PANTHER" id="PTHR40035:SF1">
    <property type="entry name" value="ATP SYNTHASE PROTEIN I"/>
    <property type="match status" value="1"/>
</dbReference>
<sequence length="122" mass="13740">MDEFSLRLKTVQRTVIFFLSFCFLAWALFPGYRPLFAGWILGTLASLINAHYLAWKIRRLSDAVLAGRRSRGIGFGTRAAIAILAVWAAYRYPEVFAVWTTITGLIFVQLATLLLGIISIKK</sequence>
<reference evidence="7 8" key="2">
    <citation type="journal article" date="2013" name="Genome Announc.">
        <title>Genome Sequence of Growth-Improving Paenibacillus mucilaginosus Strain KNP414.</title>
        <authorList>
            <person name="Lu J.J."/>
            <person name="Wang J.F."/>
            <person name="Hu X.F."/>
        </authorList>
    </citation>
    <scope>NUCLEOTIDE SEQUENCE [LARGE SCALE GENOMIC DNA]</scope>
    <source>
        <strain evidence="7 8">KNP414</strain>
    </source>
</reference>
<evidence type="ECO:0000256" key="1">
    <source>
        <dbReference type="ARBA" id="ARBA00004651"/>
    </source>
</evidence>
<dbReference type="InterPro" id="IPR005598">
    <property type="entry name" value="ATP_synth_I"/>
</dbReference>